<protein>
    <submittedName>
        <fullName evidence="1">Uncharacterized protein</fullName>
    </submittedName>
</protein>
<evidence type="ECO:0000313" key="2">
    <source>
        <dbReference type="Proteomes" id="UP000006512"/>
    </source>
</evidence>
<dbReference type="AlphaFoldDB" id="F4QM04"/>
<dbReference type="OrthoDB" id="7173347at2"/>
<dbReference type="STRING" id="715226.ABI_20160"/>
<name>F4QM04_9CAUL</name>
<accession>F4QM04</accession>
<dbReference type="Proteomes" id="UP000006512">
    <property type="component" value="Unassembled WGS sequence"/>
</dbReference>
<evidence type="ECO:0000313" key="1">
    <source>
        <dbReference type="EMBL" id="EGF93576.1"/>
    </source>
</evidence>
<dbReference type="RefSeq" id="WP_006272775.1">
    <property type="nucleotide sequence ID" value="NZ_GL883077.1"/>
</dbReference>
<sequence>MIRGAIDSVHPDKIGGWIYSEIGSLRGKRVLAFVGSQCVGSGEVGLFRQDLADAGLDEGYVGFNFDISLPHRDKLLSVVVSLENSDLFLKQGAAEVGAPAAVATAGNAVYPGQRRPF</sequence>
<gene>
    <name evidence="1" type="ORF">ABI_20160</name>
</gene>
<dbReference type="EMBL" id="GL883077">
    <property type="protein sequence ID" value="EGF93576.1"/>
    <property type="molecule type" value="Genomic_DNA"/>
</dbReference>
<organism evidence="1 2">
    <name type="scientific">Asticcacaulis biprosthecium C19</name>
    <dbReference type="NCBI Taxonomy" id="715226"/>
    <lineage>
        <taxon>Bacteria</taxon>
        <taxon>Pseudomonadati</taxon>
        <taxon>Pseudomonadota</taxon>
        <taxon>Alphaproteobacteria</taxon>
        <taxon>Caulobacterales</taxon>
        <taxon>Caulobacteraceae</taxon>
        <taxon>Asticcacaulis</taxon>
    </lineage>
</organism>
<proteinExistence type="predicted"/>
<keyword evidence="2" id="KW-1185">Reference proteome</keyword>
<dbReference type="HOGENOM" id="CLU_2079896_0_0_5"/>
<reference evidence="2" key="1">
    <citation type="submission" date="2011-03" db="EMBL/GenBank/DDBJ databases">
        <title>Draft genome sequence of Brevundimonas diminuta.</title>
        <authorList>
            <person name="Brown P.J.B."/>
            <person name="Buechlein A."/>
            <person name="Hemmerich C."/>
            <person name="Brun Y.V."/>
        </authorList>
    </citation>
    <scope>NUCLEOTIDE SEQUENCE [LARGE SCALE GENOMIC DNA]</scope>
    <source>
        <strain evidence="2">C19</strain>
    </source>
</reference>